<sequence>MREIAIVGAGQAGLQLALGLLARGYDVTVITARDARRIRAGRVMSTQAMFGPALRIEREAGLNLWQRQAPVVRAIRATVTDGPGAEALAFTGPLDEPQQSVDQRVKMAGWLELFEARGGRVIHRAIDATELERIASERDLTLVAAGRGELAEIFARDSRRPRFGRPLRTLSCVYLHGVRTPGSPARTEVRIHVVPGVGEVFLQPALTTSGPCTTLLWEAVPGGPLDCWQDRPSPQDHLTRSLDLLRAFLPQEYELCAAAEPTDSNATLYGAVTPAVRHPVARLSPDTHVLGMADVVVVNDPVTGQGANNAARCADIYLDAILEQGEGPFDPAWMRRTFDVFWDHARHTTAFTSMMLEPLPEHMLRVLSAAVTHEAVARRFANVYADPSDFANWLADPAATDAYLASATGS</sequence>
<protein>
    <submittedName>
        <fullName evidence="2">Alanine-phosphoribitol ligase</fullName>
    </submittedName>
</protein>
<reference evidence="2 3" key="1">
    <citation type="submission" date="2013-12" db="EMBL/GenBank/DDBJ databases">
        <title>Annotated genome of Streptomyces scopuliridis.</title>
        <authorList>
            <person name="Olson J.B."/>
        </authorList>
    </citation>
    <scope>NUCLEOTIDE SEQUENCE [LARGE SCALE GENOMIC DNA]</scope>
    <source>
        <strain evidence="2 3">RB72</strain>
    </source>
</reference>
<proteinExistence type="predicted"/>
<organism evidence="2 3">
    <name type="scientific">Streptomyces scopuliridis RB72</name>
    <dbReference type="NCBI Taxonomy" id="1440053"/>
    <lineage>
        <taxon>Bacteria</taxon>
        <taxon>Bacillati</taxon>
        <taxon>Actinomycetota</taxon>
        <taxon>Actinomycetes</taxon>
        <taxon>Kitasatosporales</taxon>
        <taxon>Streptomycetaceae</taxon>
        <taxon>Streptomyces</taxon>
    </lineage>
</organism>
<gene>
    <name evidence="2" type="ORF">Y717_02805</name>
</gene>
<evidence type="ECO:0000313" key="2">
    <source>
        <dbReference type="EMBL" id="PVE11500.1"/>
    </source>
</evidence>
<dbReference type="Proteomes" id="UP000245992">
    <property type="component" value="Unassembled WGS sequence"/>
</dbReference>
<dbReference type="AlphaFoldDB" id="A0A2T7T8K9"/>
<dbReference type="STRING" id="1440053.GCA_000718095_04999"/>
<keyword evidence="3" id="KW-1185">Reference proteome</keyword>
<dbReference type="EMBL" id="AZSP01000137">
    <property type="protein sequence ID" value="PVE11500.1"/>
    <property type="molecule type" value="Genomic_DNA"/>
</dbReference>
<dbReference type="SUPFAM" id="SSF51905">
    <property type="entry name" value="FAD/NAD(P)-binding domain"/>
    <property type="match status" value="1"/>
</dbReference>
<evidence type="ECO:0000259" key="1">
    <source>
        <dbReference type="Pfam" id="PF17885"/>
    </source>
</evidence>
<name>A0A2T7T8K9_9ACTN</name>
<dbReference type="InterPro" id="IPR041654">
    <property type="entry name" value="StyA_sbd"/>
</dbReference>
<dbReference type="Pfam" id="PF17885">
    <property type="entry name" value="Smoa_sbd"/>
    <property type="match status" value="1"/>
</dbReference>
<dbReference type="GO" id="GO:0016874">
    <property type="term" value="F:ligase activity"/>
    <property type="evidence" value="ECO:0007669"/>
    <property type="project" value="UniProtKB-KW"/>
</dbReference>
<dbReference type="InterPro" id="IPR036188">
    <property type="entry name" value="FAD/NAD-bd_sf"/>
</dbReference>
<evidence type="ECO:0000313" key="3">
    <source>
        <dbReference type="Proteomes" id="UP000245992"/>
    </source>
</evidence>
<dbReference type="RefSeq" id="WP_030353987.1">
    <property type="nucleotide sequence ID" value="NZ_AZSP01000137.1"/>
</dbReference>
<keyword evidence="2" id="KW-0436">Ligase</keyword>
<dbReference type="Gene3D" id="3.50.50.60">
    <property type="entry name" value="FAD/NAD(P)-binding domain"/>
    <property type="match status" value="3"/>
</dbReference>
<dbReference type="PRINTS" id="PR00420">
    <property type="entry name" value="RNGMNOXGNASE"/>
</dbReference>
<comment type="caution">
    <text evidence="2">The sequence shown here is derived from an EMBL/GenBank/DDBJ whole genome shotgun (WGS) entry which is preliminary data.</text>
</comment>
<feature type="domain" description="Styrene monooxygenase StyA putative substrate binding" evidence="1">
    <location>
        <begin position="146"/>
        <end position="254"/>
    </location>
</feature>
<dbReference type="OrthoDB" id="3414915at2"/>
<accession>A0A2T7T8K9</accession>